<protein>
    <recommendedName>
        <fullName evidence="4">Secreted protein</fullName>
    </recommendedName>
</protein>
<comment type="caution">
    <text evidence="2">The sequence shown here is derived from an EMBL/GenBank/DDBJ whole genome shotgun (WGS) entry which is preliminary data.</text>
</comment>
<proteinExistence type="predicted"/>
<feature type="chain" id="PRO_5043787565" description="Secreted protein" evidence="1">
    <location>
        <begin position="16"/>
        <end position="88"/>
    </location>
</feature>
<dbReference type="Proteomes" id="UP001222027">
    <property type="component" value="Unassembled WGS sequence"/>
</dbReference>
<feature type="signal peptide" evidence="1">
    <location>
        <begin position="1"/>
        <end position="15"/>
    </location>
</feature>
<dbReference type="AlphaFoldDB" id="A0AAV8PWQ7"/>
<evidence type="ECO:0000313" key="2">
    <source>
        <dbReference type="EMBL" id="KAJ8464561.1"/>
    </source>
</evidence>
<evidence type="ECO:0008006" key="4">
    <source>
        <dbReference type="Google" id="ProtNLM"/>
    </source>
</evidence>
<evidence type="ECO:0000256" key="1">
    <source>
        <dbReference type="SAM" id="SignalP"/>
    </source>
</evidence>
<keyword evidence="1" id="KW-0732">Signal</keyword>
<reference evidence="2 3" key="1">
    <citation type="submission" date="2022-12" db="EMBL/GenBank/DDBJ databases">
        <title>Chromosome-scale assembly of the Ensete ventricosum genome.</title>
        <authorList>
            <person name="Dussert Y."/>
            <person name="Stocks J."/>
            <person name="Wendawek A."/>
            <person name="Woldeyes F."/>
            <person name="Nichols R.A."/>
            <person name="Borrell J.S."/>
        </authorList>
    </citation>
    <scope>NUCLEOTIDE SEQUENCE [LARGE SCALE GENOMIC DNA]</scope>
    <source>
        <strain evidence="3">cv. Maze</strain>
        <tissue evidence="2">Seeds</tissue>
    </source>
</reference>
<dbReference type="EMBL" id="JAQQAF010000008">
    <property type="protein sequence ID" value="KAJ8464561.1"/>
    <property type="molecule type" value="Genomic_DNA"/>
</dbReference>
<organism evidence="2 3">
    <name type="scientific">Ensete ventricosum</name>
    <name type="common">Abyssinian banana</name>
    <name type="synonym">Musa ensete</name>
    <dbReference type="NCBI Taxonomy" id="4639"/>
    <lineage>
        <taxon>Eukaryota</taxon>
        <taxon>Viridiplantae</taxon>
        <taxon>Streptophyta</taxon>
        <taxon>Embryophyta</taxon>
        <taxon>Tracheophyta</taxon>
        <taxon>Spermatophyta</taxon>
        <taxon>Magnoliopsida</taxon>
        <taxon>Liliopsida</taxon>
        <taxon>Zingiberales</taxon>
        <taxon>Musaceae</taxon>
        <taxon>Ensete</taxon>
    </lineage>
</organism>
<sequence>MTELFLPLWTTLILPLCPMRHNCDYDCFTLSKMQNASKYFPTAIISGRSREKVYKFWISSAQSERTISKMAIQSPNRTITTDELGASP</sequence>
<accession>A0AAV8PWQ7</accession>
<name>A0AAV8PWQ7_ENSVE</name>
<evidence type="ECO:0000313" key="3">
    <source>
        <dbReference type="Proteomes" id="UP001222027"/>
    </source>
</evidence>
<gene>
    <name evidence="2" type="ORF">OPV22_027113</name>
</gene>
<keyword evidence="3" id="KW-1185">Reference proteome</keyword>